<sequence>MYKISVILLVLVFVAYSTASSIELCAPCSGGKVQSCGSSGSVKCVTIPLGKCYTFANVCSGAPNILAYYIESIDRGAVSGLVYPSMEACSKKMAGIVISEDCGDCNLGTTLTCNVGNSASNNMKTFAMGAASVVLAAPFLL</sequence>
<gene>
    <name evidence="2" type="ORF">PPL_02911</name>
</gene>
<evidence type="ECO:0000313" key="3">
    <source>
        <dbReference type="Proteomes" id="UP000001396"/>
    </source>
</evidence>
<evidence type="ECO:0000256" key="1">
    <source>
        <dbReference type="SAM" id="SignalP"/>
    </source>
</evidence>
<protein>
    <submittedName>
        <fullName evidence="2">Uncharacterized protein</fullName>
    </submittedName>
</protein>
<dbReference type="RefSeq" id="XP_020435959.1">
    <property type="nucleotide sequence ID" value="XM_020573887.1"/>
</dbReference>
<dbReference type="InParanoid" id="D3B3E4"/>
<keyword evidence="1" id="KW-0732">Signal</keyword>
<comment type="caution">
    <text evidence="2">The sequence shown here is derived from an EMBL/GenBank/DDBJ whole genome shotgun (WGS) entry which is preliminary data.</text>
</comment>
<dbReference type="AlphaFoldDB" id="D3B3E4"/>
<evidence type="ECO:0000313" key="2">
    <source>
        <dbReference type="EMBL" id="EFA83842.1"/>
    </source>
</evidence>
<name>D3B3E4_HETP5</name>
<feature type="signal peptide" evidence="1">
    <location>
        <begin position="1"/>
        <end position="19"/>
    </location>
</feature>
<dbReference type="EMBL" id="ADBJ01000010">
    <property type="protein sequence ID" value="EFA83842.1"/>
    <property type="molecule type" value="Genomic_DNA"/>
</dbReference>
<reference evidence="2 3" key="1">
    <citation type="journal article" date="2011" name="Genome Res.">
        <title>Phylogeny-wide analysis of social amoeba genomes highlights ancient origins for complex intercellular communication.</title>
        <authorList>
            <person name="Heidel A.J."/>
            <person name="Lawal H.M."/>
            <person name="Felder M."/>
            <person name="Schilde C."/>
            <person name="Helps N.R."/>
            <person name="Tunggal B."/>
            <person name="Rivero F."/>
            <person name="John U."/>
            <person name="Schleicher M."/>
            <person name="Eichinger L."/>
            <person name="Platzer M."/>
            <person name="Noegel A.A."/>
            <person name="Schaap P."/>
            <person name="Gloeckner G."/>
        </authorList>
    </citation>
    <scope>NUCLEOTIDE SEQUENCE [LARGE SCALE GENOMIC DNA]</scope>
    <source>
        <strain evidence="3">ATCC 26659 / Pp 5 / PN500</strain>
    </source>
</reference>
<keyword evidence="3" id="KW-1185">Reference proteome</keyword>
<proteinExistence type="predicted"/>
<organism evidence="2 3">
    <name type="scientific">Heterostelium pallidum (strain ATCC 26659 / Pp 5 / PN500)</name>
    <name type="common">Cellular slime mold</name>
    <name type="synonym">Polysphondylium pallidum</name>
    <dbReference type="NCBI Taxonomy" id="670386"/>
    <lineage>
        <taxon>Eukaryota</taxon>
        <taxon>Amoebozoa</taxon>
        <taxon>Evosea</taxon>
        <taxon>Eumycetozoa</taxon>
        <taxon>Dictyostelia</taxon>
        <taxon>Acytosteliales</taxon>
        <taxon>Acytosteliaceae</taxon>
        <taxon>Heterostelium</taxon>
    </lineage>
</organism>
<feature type="chain" id="PRO_5003041885" evidence="1">
    <location>
        <begin position="20"/>
        <end position="141"/>
    </location>
</feature>
<dbReference type="GeneID" id="31358434"/>
<accession>D3B3E4</accession>
<dbReference type="Proteomes" id="UP000001396">
    <property type="component" value="Unassembled WGS sequence"/>
</dbReference>